<dbReference type="EMBL" id="CP053084">
    <property type="protein sequence ID" value="QJR29596.1"/>
    <property type="molecule type" value="Genomic_DNA"/>
</dbReference>
<dbReference type="PROSITE" id="PS51892">
    <property type="entry name" value="SUBTILASE"/>
    <property type="match status" value="1"/>
</dbReference>
<dbReference type="Proteomes" id="UP000501130">
    <property type="component" value="Chromosome"/>
</dbReference>
<evidence type="ECO:0000256" key="8">
    <source>
        <dbReference type="SAM" id="Phobius"/>
    </source>
</evidence>
<name>A0ABX6N5F4_9BURK</name>
<dbReference type="SUPFAM" id="SSF52743">
    <property type="entry name" value="Subtilisin-like"/>
    <property type="match status" value="1"/>
</dbReference>
<dbReference type="CDD" id="cd07496">
    <property type="entry name" value="Peptidases_S8_13"/>
    <property type="match status" value="1"/>
</dbReference>
<comment type="similarity">
    <text evidence="1 5 6">Belongs to the peptidase S8 family.</text>
</comment>
<evidence type="ECO:0000256" key="4">
    <source>
        <dbReference type="ARBA" id="ARBA00022825"/>
    </source>
</evidence>
<evidence type="ECO:0000313" key="10">
    <source>
        <dbReference type="EMBL" id="QJR29596.1"/>
    </source>
</evidence>
<organism evidence="10 11">
    <name type="scientific">Limnobacter profundi</name>
    <dbReference type="NCBI Taxonomy" id="2732163"/>
    <lineage>
        <taxon>Bacteria</taxon>
        <taxon>Pseudomonadati</taxon>
        <taxon>Pseudomonadota</taxon>
        <taxon>Betaproteobacteria</taxon>
        <taxon>Burkholderiales</taxon>
        <taxon>Burkholderiaceae</taxon>
        <taxon>Limnobacter</taxon>
    </lineage>
</organism>
<dbReference type="Pfam" id="PF00082">
    <property type="entry name" value="Peptidase_S8"/>
    <property type="match status" value="1"/>
</dbReference>
<feature type="active site" description="Charge relay system" evidence="5">
    <location>
        <position position="414"/>
    </location>
</feature>
<evidence type="ECO:0000256" key="1">
    <source>
        <dbReference type="ARBA" id="ARBA00011073"/>
    </source>
</evidence>
<feature type="active site" description="Charge relay system" evidence="5">
    <location>
        <position position="239"/>
    </location>
</feature>
<accession>A0ABX6N5F4</accession>
<dbReference type="PANTHER" id="PTHR43806:SF11">
    <property type="entry name" value="CEREVISIN-RELATED"/>
    <property type="match status" value="1"/>
</dbReference>
<dbReference type="InterPro" id="IPR000209">
    <property type="entry name" value="Peptidase_S8/S53_dom"/>
</dbReference>
<dbReference type="InterPro" id="IPR023827">
    <property type="entry name" value="Peptidase_S8_Asp-AS"/>
</dbReference>
<feature type="active site" description="Charge relay system" evidence="5">
    <location>
        <position position="170"/>
    </location>
</feature>
<keyword evidence="11" id="KW-1185">Reference proteome</keyword>
<feature type="domain" description="Peptidase S8/S53" evidence="9">
    <location>
        <begin position="164"/>
        <end position="447"/>
    </location>
</feature>
<evidence type="ECO:0000256" key="7">
    <source>
        <dbReference type="SAM" id="MobiDB-lite"/>
    </source>
</evidence>
<evidence type="ECO:0000256" key="6">
    <source>
        <dbReference type="RuleBase" id="RU003355"/>
    </source>
</evidence>
<dbReference type="PROSITE" id="PS00136">
    <property type="entry name" value="SUBTILASE_ASP"/>
    <property type="match status" value="1"/>
</dbReference>
<keyword evidence="8" id="KW-0472">Membrane</keyword>
<dbReference type="InterPro" id="IPR050131">
    <property type="entry name" value="Peptidase_S8_subtilisin-like"/>
</dbReference>
<dbReference type="PRINTS" id="PR00723">
    <property type="entry name" value="SUBTILISIN"/>
</dbReference>
<dbReference type="InterPro" id="IPR034176">
    <property type="entry name" value="Peptidases_S8_13"/>
</dbReference>
<evidence type="ECO:0000313" key="11">
    <source>
        <dbReference type="Proteomes" id="UP000501130"/>
    </source>
</evidence>
<dbReference type="RefSeq" id="WP_171099060.1">
    <property type="nucleotide sequence ID" value="NZ_CP053084.1"/>
</dbReference>
<keyword evidence="8" id="KW-0812">Transmembrane</keyword>
<feature type="region of interest" description="Disordered" evidence="7">
    <location>
        <begin position="200"/>
        <end position="222"/>
    </location>
</feature>
<dbReference type="PROSITE" id="PS00138">
    <property type="entry name" value="SUBTILASE_SER"/>
    <property type="match status" value="1"/>
</dbReference>
<keyword evidence="3 5" id="KW-0378">Hydrolase</keyword>
<evidence type="ECO:0000259" key="9">
    <source>
        <dbReference type="Pfam" id="PF00082"/>
    </source>
</evidence>
<sequence>MQLRFAIQSSLFILLVIFSTVSWSADRWVIQFKESPGRSQTSVNSSSLESRKSDLRARLAELSIIHKRTFQLVRPFGEHGAVITTPNGSGAEQARLRLLSDPMIESVEPDRRIKLRAQSPLIGLLNALDLSRRSRSWFHQDLSTQPASINTGAMWTNFHGTAPTVVAVLDTGVLPSHPMLQGHLLSGYDFVADSFIGADGQGSAGSDRDSDPTDPGDGVGPADLLADPVCGGVSQSSWHGTFVSALLAGNPVPSEGVFSVNWNAVVLPVRVLGKCGGFSSDLADGIRWAAGLSVPGAPNNPFPARVINLSLGAEGACVASIEGAAIAAARQAGSLVVVAAGNDGSTVDSPANCPGAFGVAAIDQEGLKANYSNFGPTIQLSAPGGDAAFPIWSASNTGFSGPLTNTYNTKIGTSFSAPMVAGAASLYWSLDPSASVATVENLLKTSARPFLSQGGSPTCTADTVGVECNCTRALCGAGMLDVANLINSQAAAGLTNLFSNTGNVIPPGQTRTFFASGTLNSSGQEVNAVSFDVINVLKSSADAPNPILSVSGLEVDVTAPSGVTGFDLRAQAANGRTAIASVIVANQGATSPTLLASLLSPLINGASTGVGAPSSAVGDAVVGDSGSGSAAGSSSGGGGGGALNLLGLLACLFLLHCFKKKNTV</sequence>
<reference evidence="10 11" key="1">
    <citation type="submission" date="2020-05" db="EMBL/GenBank/DDBJ databases">
        <title>Compete genome of Limnobacter sp. SAORIC-580.</title>
        <authorList>
            <person name="Song J."/>
            <person name="Cho J.-C."/>
        </authorList>
    </citation>
    <scope>NUCLEOTIDE SEQUENCE [LARGE SCALE GENOMIC DNA]</scope>
    <source>
        <strain evidence="10 11">SAORIC-580</strain>
    </source>
</reference>
<keyword evidence="8" id="KW-1133">Transmembrane helix</keyword>
<dbReference type="InterPro" id="IPR036852">
    <property type="entry name" value="Peptidase_S8/S53_dom_sf"/>
</dbReference>
<protein>
    <submittedName>
        <fullName evidence="10">S8 family peptidase</fullName>
    </submittedName>
</protein>
<dbReference type="InterPro" id="IPR023828">
    <property type="entry name" value="Peptidase_S8_Ser-AS"/>
</dbReference>
<dbReference type="Gene3D" id="3.40.50.200">
    <property type="entry name" value="Peptidase S8/S53 domain"/>
    <property type="match status" value="1"/>
</dbReference>
<feature type="transmembrane region" description="Helical" evidence="8">
    <location>
        <begin position="639"/>
        <end position="658"/>
    </location>
</feature>
<evidence type="ECO:0000256" key="3">
    <source>
        <dbReference type="ARBA" id="ARBA00022801"/>
    </source>
</evidence>
<evidence type="ECO:0000256" key="5">
    <source>
        <dbReference type="PROSITE-ProRule" id="PRU01240"/>
    </source>
</evidence>
<gene>
    <name evidence="10" type="ORF">HKT17_07645</name>
</gene>
<proteinExistence type="inferred from homology"/>
<keyword evidence="2 5" id="KW-0645">Protease</keyword>
<evidence type="ECO:0000256" key="2">
    <source>
        <dbReference type="ARBA" id="ARBA00022670"/>
    </source>
</evidence>
<dbReference type="PANTHER" id="PTHR43806">
    <property type="entry name" value="PEPTIDASE S8"/>
    <property type="match status" value="1"/>
</dbReference>
<dbReference type="InterPro" id="IPR015500">
    <property type="entry name" value="Peptidase_S8_subtilisin-rel"/>
</dbReference>
<keyword evidence="4 5" id="KW-0720">Serine protease</keyword>